<gene>
    <name evidence="3" type="primary">RD22_32</name>
    <name evidence="3" type="ORF">CK203_064627</name>
</gene>
<proteinExistence type="predicted"/>
<dbReference type="InterPro" id="IPR044816">
    <property type="entry name" value="BURP"/>
</dbReference>
<reference evidence="3 4" key="1">
    <citation type="journal article" date="2018" name="PLoS Genet.">
        <title>Population sequencing reveals clonal diversity and ancestral inbreeding in the grapevine cultivar Chardonnay.</title>
        <authorList>
            <person name="Roach M.J."/>
            <person name="Johnson D.L."/>
            <person name="Bohlmann J."/>
            <person name="van Vuuren H.J."/>
            <person name="Jones S.J."/>
            <person name="Pretorius I.S."/>
            <person name="Schmidt S.A."/>
            <person name="Borneman A.R."/>
        </authorList>
    </citation>
    <scope>NUCLEOTIDE SEQUENCE [LARGE SCALE GENOMIC DNA]</scope>
    <source>
        <strain evidence="4">cv. Chardonnay</strain>
        <tissue evidence="3">Leaf</tissue>
    </source>
</reference>
<evidence type="ECO:0000313" key="4">
    <source>
        <dbReference type="Proteomes" id="UP000288805"/>
    </source>
</evidence>
<dbReference type="InterPro" id="IPR004873">
    <property type="entry name" value="BURP_dom"/>
</dbReference>
<dbReference type="PROSITE" id="PS51277">
    <property type="entry name" value="BURP"/>
    <property type="match status" value="1"/>
</dbReference>
<evidence type="ECO:0000259" key="2">
    <source>
        <dbReference type="PROSITE" id="PS51277"/>
    </source>
</evidence>
<dbReference type="EMBL" id="QGNW01000786">
    <property type="protein sequence ID" value="RVW62130.1"/>
    <property type="molecule type" value="Genomic_DNA"/>
</dbReference>
<evidence type="ECO:0000313" key="3">
    <source>
        <dbReference type="EMBL" id="RVW62130.1"/>
    </source>
</evidence>
<name>A0A438FQA0_VITVI</name>
<protein>
    <submittedName>
        <fullName evidence="3">BURP domain protein RD22</fullName>
    </submittedName>
</protein>
<feature type="compositionally biased region" description="Polar residues" evidence="1">
    <location>
        <begin position="429"/>
        <end position="446"/>
    </location>
</feature>
<feature type="domain" description="BURP" evidence="2">
    <location>
        <begin position="427"/>
        <end position="633"/>
    </location>
</feature>
<dbReference type="PANTHER" id="PTHR31236">
    <property type="entry name" value="BURP DOMAIN PROTEIN USPL1-LIKE"/>
    <property type="match status" value="1"/>
</dbReference>
<dbReference type="AlphaFoldDB" id="A0A438FQA0"/>
<dbReference type="Proteomes" id="UP000288805">
    <property type="component" value="Unassembled WGS sequence"/>
</dbReference>
<organism evidence="3 4">
    <name type="scientific">Vitis vinifera</name>
    <name type="common">Grape</name>
    <dbReference type="NCBI Taxonomy" id="29760"/>
    <lineage>
        <taxon>Eukaryota</taxon>
        <taxon>Viridiplantae</taxon>
        <taxon>Streptophyta</taxon>
        <taxon>Embryophyta</taxon>
        <taxon>Tracheophyta</taxon>
        <taxon>Spermatophyta</taxon>
        <taxon>Magnoliopsida</taxon>
        <taxon>eudicotyledons</taxon>
        <taxon>Gunneridae</taxon>
        <taxon>Pentapetalae</taxon>
        <taxon>rosids</taxon>
        <taxon>Vitales</taxon>
        <taxon>Vitaceae</taxon>
        <taxon>Viteae</taxon>
        <taxon>Vitis</taxon>
    </lineage>
</organism>
<feature type="region of interest" description="Disordered" evidence="1">
    <location>
        <begin position="425"/>
        <end position="446"/>
    </location>
</feature>
<feature type="region of interest" description="Disordered" evidence="1">
    <location>
        <begin position="378"/>
        <end position="411"/>
    </location>
</feature>
<dbReference type="SMART" id="SM01045">
    <property type="entry name" value="BURP"/>
    <property type="match status" value="1"/>
</dbReference>
<sequence length="633" mass="68630">MEFHLLPILTSFLVSLHFHLFLNTSFLYLMEYNLHIWHEVLVAAGGGQPCLSLPSEVDWKSALPNTPFPKAMRNLLMQPGWFPTSSFVGSYLWKPQKTRRCYPGSYDAIYGNPNKQGDAAPVTGSYDAVYGNPKKQGDAAPVTGSYDAVYGNPKKQGDATPDHMMQSMETPTNKEMLPQLPDHMMQSMETPKNKEMLPQLPDHMMQSMETPKKQGDAAPVTGSYDAVYGNPTKQGDASPVTGSYDAVYGNPKKQGAATPVTGPYDAVYGNPKKQGDATPITGSYDAVYGNPQKIVGSSINAHKDASPIAGYDAVYRNPQKAGGSSINAQKDASSIAGYDAVYGSAQKVGESSINAHKDANSIAGYYAAYGNPRDAGESSIDAGKASPTASYRTVYGNPRKASGSTDINAGKPSRTMQYERVYGNPQKAGGSSVSAGKNSPNMQQGHQDAHFLPQQVAESIPFSSNKLPEILNQFSVKENSAEAKIIQKTIEECEKPAIEGEEKYCARSLESLIDFSTSKLGKNIRALPNVVEGEIQEYKFGEGAKMLGEKSVVCHQLNYPYAVALCHAFHMTKIYKVPLVGADGTRVQALAVCHEDTSIWDPNALAFQVLKVKPGTWPICHFLPNGHFVWVPN</sequence>
<comment type="caution">
    <text evidence="3">The sequence shown here is derived from an EMBL/GenBank/DDBJ whole genome shotgun (WGS) entry which is preliminary data.</text>
</comment>
<dbReference type="PANTHER" id="PTHR31236:SF2">
    <property type="entry name" value="BURP DOMAIN PROTEIN RD22"/>
    <property type="match status" value="1"/>
</dbReference>
<evidence type="ECO:0000256" key="1">
    <source>
        <dbReference type="SAM" id="MobiDB-lite"/>
    </source>
</evidence>
<accession>A0A438FQA0</accession>
<dbReference type="Pfam" id="PF03181">
    <property type="entry name" value="BURP"/>
    <property type="match status" value="1"/>
</dbReference>